<keyword evidence="14" id="KW-1185">Reference proteome</keyword>
<dbReference type="FunFam" id="3.40.50.12780:FF:000003">
    <property type="entry name" value="Long-chain-fatty-acid--CoA ligase FadD"/>
    <property type="match status" value="1"/>
</dbReference>
<dbReference type="InterPro" id="IPR020845">
    <property type="entry name" value="AMP-binding_CS"/>
</dbReference>
<name>A0AAN8GCV0_PATCE</name>
<evidence type="ECO:0000313" key="14">
    <source>
        <dbReference type="Proteomes" id="UP001347796"/>
    </source>
</evidence>
<dbReference type="PANTHER" id="PTHR24096">
    <property type="entry name" value="LONG-CHAIN-FATTY-ACID--COA LIGASE"/>
    <property type="match status" value="1"/>
</dbReference>
<dbReference type="AlphaFoldDB" id="A0AAN8GCV0"/>
<protein>
    <recommendedName>
        <fullName evidence="3">Luciferin 4-monooxygenase</fullName>
        <ecNumber evidence="2">1.13.12.7</ecNumber>
    </recommendedName>
</protein>
<dbReference type="GO" id="GO:0008218">
    <property type="term" value="P:bioluminescence"/>
    <property type="evidence" value="ECO:0007669"/>
    <property type="project" value="UniProtKB-KW"/>
</dbReference>
<feature type="domain" description="AMP-binding enzyme C-terminal" evidence="12">
    <location>
        <begin position="428"/>
        <end position="504"/>
    </location>
</feature>
<dbReference type="Gene3D" id="3.30.300.30">
    <property type="match status" value="1"/>
</dbReference>
<dbReference type="PROSITE" id="PS00455">
    <property type="entry name" value="AMP_BINDING"/>
    <property type="match status" value="1"/>
</dbReference>
<dbReference type="SUPFAM" id="SSF56801">
    <property type="entry name" value="Acetyl-CoA synthetase-like"/>
    <property type="match status" value="1"/>
</dbReference>
<evidence type="ECO:0000256" key="5">
    <source>
        <dbReference type="ARBA" id="ARBA00022741"/>
    </source>
</evidence>
<keyword evidence="5" id="KW-0547">Nucleotide-binding</keyword>
<evidence type="ECO:0000256" key="8">
    <source>
        <dbReference type="ARBA" id="ARBA00023262"/>
    </source>
</evidence>
<comment type="similarity">
    <text evidence="1">Belongs to the ATP-dependent AMP-binding enzyme family.</text>
</comment>
<keyword evidence="7" id="KW-0455">Luminescence</keyword>
<feature type="transmembrane region" description="Helical" evidence="10">
    <location>
        <begin position="212"/>
        <end position="234"/>
    </location>
</feature>
<evidence type="ECO:0000256" key="3">
    <source>
        <dbReference type="ARBA" id="ARBA00019043"/>
    </source>
</evidence>
<keyword evidence="10" id="KW-0812">Transmembrane</keyword>
<gene>
    <name evidence="13" type="ORF">SNE40_021675</name>
</gene>
<dbReference type="Pfam" id="PF13193">
    <property type="entry name" value="AMP-binding_C"/>
    <property type="match status" value="1"/>
</dbReference>
<dbReference type="InterPro" id="IPR042099">
    <property type="entry name" value="ANL_N_sf"/>
</dbReference>
<evidence type="ECO:0000256" key="9">
    <source>
        <dbReference type="ARBA" id="ARBA00048497"/>
    </source>
</evidence>
<evidence type="ECO:0000256" key="1">
    <source>
        <dbReference type="ARBA" id="ARBA00006432"/>
    </source>
</evidence>
<evidence type="ECO:0000313" key="13">
    <source>
        <dbReference type="EMBL" id="KAK6167711.1"/>
    </source>
</evidence>
<feature type="domain" description="AMP-dependent synthetase/ligase" evidence="11">
    <location>
        <begin position="18"/>
        <end position="377"/>
    </location>
</feature>
<keyword evidence="8" id="KW-0599">Photoprotein</keyword>
<comment type="catalytic activity">
    <reaction evidence="9">
        <text>firefly D-luciferin + ATP + O2 = firefly oxyluciferin + hnu + AMP + CO2 + diphosphate</text>
        <dbReference type="Rhea" id="RHEA:10732"/>
        <dbReference type="ChEBI" id="CHEBI:15379"/>
        <dbReference type="ChEBI" id="CHEBI:16526"/>
        <dbReference type="ChEBI" id="CHEBI:16792"/>
        <dbReference type="ChEBI" id="CHEBI:30212"/>
        <dbReference type="ChEBI" id="CHEBI:30616"/>
        <dbReference type="ChEBI" id="CHEBI:33019"/>
        <dbReference type="ChEBI" id="CHEBI:58038"/>
        <dbReference type="ChEBI" id="CHEBI:456215"/>
        <dbReference type="EC" id="1.13.12.7"/>
    </reaction>
</comment>
<sequence length="514" mass="56773">MANEDIPVISLTEYMFSWFDKFPDNVAMVELDTERSVTYKELKCLIIKASNGLQSLGVKEGDVVCMCSSNNIDYAVVFFALASFGAILQATNPLYTKDELVAQFEKCKTKYVVTIPILVDKVKESKTNTIKDIIVIGGEDKYEDCTSLNKVISLGEGKDLKKATFDPKKTVACYIFSSGTTGLPKAVMLSHYNIVANLAQLRALDLDKEDSVLLFLPLFHIYGLVAITASVLTYGSKLVLMSRFFPLPYMEAIQKYQIKILHMVPPVMVLLAKLPETKNYDLTCVKKVVCGAAPLSVAIEDQVKDIFKVNYISQGYGMSECMVTHLDTEQNHKFGSVGQTIKGVKAKIIDTKTGEPLGPNQDGEVCIQGPQIMLGYLDQPDATSAIIDSDGWMKTGDVGHIDEDGYLYIVDRIKELIKYKGFQVAPAELEALLLKHPDVADVGVIGVPDIEAGELPKAFVVLKKGVQLTAEEIQEFVHKQVAPHKKLRGGVEFVEQIPKSASGKILRRILRDRS</sequence>
<dbReference type="EMBL" id="JAZGQO010000018">
    <property type="protein sequence ID" value="KAK6167711.1"/>
    <property type="molecule type" value="Genomic_DNA"/>
</dbReference>
<keyword evidence="6" id="KW-0067">ATP-binding</keyword>
<dbReference type="GO" id="GO:0005524">
    <property type="term" value="F:ATP binding"/>
    <property type="evidence" value="ECO:0007669"/>
    <property type="project" value="UniProtKB-KW"/>
</dbReference>
<dbReference type="PANTHER" id="PTHR24096:SF149">
    <property type="entry name" value="AMP-BINDING DOMAIN-CONTAINING PROTEIN-RELATED"/>
    <property type="match status" value="1"/>
</dbReference>
<dbReference type="Proteomes" id="UP001347796">
    <property type="component" value="Unassembled WGS sequence"/>
</dbReference>
<evidence type="ECO:0000259" key="11">
    <source>
        <dbReference type="Pfam" id="PF00501"/>
    </source>
</evidence>
<keyword evidence="4" id="KW-0436">Ligase</keyword>
<organism evidence="13 14">
    <name type="scientific">Patella caerulea</name>
    <name type="common">Rayed Mediterranean limpet</name>
    <dbReference type="NCBI Taxonomy" id="87958"/>
    <lineage>
        <taxon>Eukaryota</taxon>
        <taxon>Metazoa</taxon>
        <taxon>Spiralia</taxon>
        <taxon>Lophotrochozoa</taxon>
        <taxon>Mollusca</taxon>
        <taxon>Gastropoda</taxon>
        <taxon>Patellogastropoda</taxon>
        <taxon>Patelloidea</taxon>
        <taxon>Patellidae</taxon>
        <taxon>Patella</taxon>
    </lineage>
</organism>
<dbReference type="InterPro" id="IPR000873">
    <property type="entry name" value="AMP-dep_synth/lig_dom"/>
</dbReference>
<keyword evidence="10" id="KW-1133">Transmembrane helix</keyword>
<evidence type="ECO:0000256" key="2">
    <source>
        <dbReference type="ARBA" id="ARBA00012532"/>
    </source>
</evidence>
<dbReference type="GO" id="GO:0016405">
    <property type="term" value="F:CoA-ligase activity"/>
    <property type="evidence" value="ECO:0007669"/>
    <property type="project" value="TreeGrafter"/>
</dbReference>
<evidence type="ECO:0000256" key="10">
    <source>
        <dbReference type="SAM" id="Phobius"/>
    </source>
</evidence>
<reference evidence="13 14" key="1">
    <citation type="submission" date="2024-01" db="EMBL/GenBank/DDBJ databases">
        <title>The genome of the rayed Mediterranean limpet Patella caerulea (Linnaeus, 1758).</title>
        <authorList>
            <person name="Anh-Thu Weber A."/>
            <person name="Halstead-Nussloch G."/>
        </authorList>
    </citation>
    <scope>NUCLEOTIDE SEQUENCE [LARGE SCALE GENOMIC DNA]</scope>
    <source>
        <strain evidence="13">AATW-2023a</strain>
        <tissue evidence="13">Whole specimen</tissue>
    </source>
</reference>
<dbReference type="Pfam" id="PF00501">
    <property type="entry name" value="AMP-binding"/>
    <property type="match status" value="1"/>
</dbReference>
<evidence type="ECO:0000256" key="7">
    <source>
        <dbReference type="ARBA" id="ARBA00023223"/>
    </source>
</evidence>
<proteinExistence type="inferred from homology"/>
<dbReference type="InterPro" id="IPR025110">
    <property type="entry name" value="AMP-bd_C"/>
</dbReference>
<accession>A0AAN8GCV0</accession>
<dbReference type="InterPro" id="IPR045851">
    <property type="entry name" value="AMP-bd_C_sf"/>
</dbReference>
<evidence type="ECO:0000256" key="4">
    <source>
        <dbReference type="ARBA" id="ARBA00022598"/>
    </source>
</evidence>
<dbReference type="EC" id="1.13.12.7" evidence="2"/>
<dbReference type="FunFam" id="3.30.300.30:FF:000007">
    <property type="entry name" value="4-coumarate--CoA ligase 2"/>
    <property type="match status" value="1"/>
</dbReference>
<keyword evidence="10" id="KW-0472">Membrane</keyword>
<evidence type="ECO:0000256" key="6">
    <source>
        <dbReference type="ARBA" id="ARBA00022840"/>
    </source>
</evidence>
<dbReference type="Gene3D" id="3.40.50.12780">
    <property type="entry name" value="N-terminal domain of ligase-like"/>
    <property type="match status" value="1"/>
</dbReference>
<comment type="caution">
    <text evidence="13">The sequence shown here is derived from an EMBL/GenBank/DDBJ whole genome shotgun (WGS) entry which is preliminary data.</text>
</comment>
<evidence type="ECO:0000259" key="12">
    <source>
        <dbReference type="Pfam" id="PF13193"/>
    </source>
</evidence>